<feature type="region of interest" description="Disordered" evidence="4">
    <location>
        <begin position="207"/>
        <end position="324"/>
    </location>
</feature>
<dbReference type="PROSITE" id="PS51366">
    <property type="entry name" value="MI"/>
    <property type="match status" value="1"/>
</dbReference>
<dbReference type="InterPro" id="IPR050781">
    <property type="entry name" value="CWC22_splicing_factor"/>
</dbReference>
<organism evidence="6 7">
    <name type="scientific">Moelleriella libera RCEF 2490</name>
    <dbReference type="NCBI Taxonomy" id="1081109"/>
    <lineage>
        <taxon>Eukaryota</taxon>
        <taxon>Fungi</taxon>
        <taxon>Dikarya</taxon>
        <taxon>Ascomycota</taxon>
        <taxon>Pezizomycotina</taxon>
        <taxon>Sordariomycetes</taxon>
        <taxon>Hypocreomycetidae</taxon>
        <taxon>Hypocreales</taxon>
        <taxon>Clavicipitaceae</taxon>
        <taxon>Moelleriella</taxon>
    </lineage>
</organism>
<feature type="compositionally biased region" description="Basic residues" evidence="4">
    <location>
        <begin position="46"/>
        <end position="67"/>
    </location>
</feature>
<dbReference type="InterPro" id="IPR003890">
    <property type="entry name" value="MIF4G-like_typ-3"/>
</dbReference>
<dbReference type="EMBL" id="AZGY01000013">
    <property type="protein sequence ID" value="KZZ93434.1"/>
    <property type="molecule type" value="Genomic_DNA"/>
</dbReference>
<dbReference type="AlphaFoldDB" id="A0A168A3T9"/>
<reference evidence="6 7" key="1">
    <citation type="journal article" date="2016" name="Genome Biol. Evol.">
        <title>Divergent and convergent evolution of fungal pathogenicity.</title>
        <authorList>
            <person name="Shang Y."/>
            <person name="Xiao G."/>
            <person name="Zheng P."/>
            <person name="Cen K."/>
            <person name="Zhan S."/>
            <person name="Wang C."/>
        </authorList>
    </citation>
    <scope>NUCLEOTIDE SEQUENCE [LARGE SCALE GENOMIC DNA]</scope>
    <source>
        <strain evidence="6 7">RCEF 2490</strain>
    </source>
</reference>
<feature type="compositionally biased region" description="Polar residues" evidence="4">
    <location>
        <begin position="24"/>
        <end position="41"/>
    </location>
</feature>
<dbReference type="SUPFAM" id="SSF48371">
    <property type="entry name" value="ARM repeat"/>
    <property type="match status" value="1"/>
</dbReference>
<dbReference type="GO" id="GO:0005730">
    <property type="term" value="C:nucleolus"/>
    <property type="evidence" value="ECO:0007669"/>
    <property type="project" value="UniProtKB-SubCell"/>
</dbReference>
<feature type="compositionally biased region" description="Acidic residues" evidence="4">
    <location>
        <begin position="251"/>
        <end position="269"/>
    </location>
</feature>
<name>A0A168A3T9_9HYPO</name>
<feature type="compositionally biased region" description="Basic and acidic residues" evidence="4">
    <location>
        <begin position="104"/>
        <end position="124"/>
    </location>
</feature>
<gene>
    <name evidence="6" type="ORF">AAL_05819</name>
</gene>
<dbReference type="PANTHER" id="PTHR18034:SF4">
    <property type="entry name" value="NUCLEOLAR MIF4G DOMAIN-CONTAINING PROTEIN 1"/>
    <property type="match status" value="1"/>
</dbReference>
<feature type="compositionally biased region" description="Basic and acidic residues" evidence="4">
    <location>
        <begin position="68"/>
        <end position="86"/>
    </location>
</feature>
<proteinExistence type="inferred from homology"/>
<feature type="domain" description="MI" evidence="5">
    <location>
        <begin position="638"/>
        <end position="771"/>
    </location>
</feature>
<dbReference type="GO" id="GO:0042274">
    <property type="term" value="P:ribosomal small subunit biogenesis"/>
    <property type="evidence" value="ECO:0007669"/>
    <property type="project" value="TreeGrafter"/>
</dbReference>
<comment type="similarity">
    <text evidence="2">Belongs to the CWC22 family.</text>
</comment>
<sequence>MAPTSLSELQQKLYSRIGISSTPSRLATGVRSQNATRQQLRGSRKETRRQKRVEKKSRVNSRAKRHGSHNESFDRPLRVSKAKESSTTESGPGQHDLTPMSESETDHSDSEEDHARDSSKHRDGTSQMTGDSSHDSRHRKQLAADDAEIEEFERKLGIKKGRKSLPQAFKYDGLGDLLDNIDDAVLSDENEHQKRKIDYDNWLSSKRQKVAPAQVKPSRRKQKQDVLWDSGTDVETDEPNKEYDLESAASEIDDEESDVLSEDLDSEGDDSSRASLDADEQPTPSKRENPYVAPVGGTNVVKYVPPSRRQQDEKSSQKDRSHLQKRVQGLINRLTDANLLSIVRLVEEMCQSNARGEVTEILVETILSQMRKPESLTDQFFVLVAGFSAAVYKIIGPSFGSHLVHHVIQDFSEHYDMASGGPRDQSAIRKEPANFLSFLTELYVFEVIGCNIVFDYMERLLSDLSEINVELLLRVCRMAGRLLRRDDPRALKHVSSVLNESVAKIGYSNVSARTKFMIETIQGLQNSKTKSRGTDSAVVSEHVSRMKKHLGELKSQSRRLDGLAPMGIRLKDVESMDKQGKWWLVGASVPEYRRATERAEAVFEVVKTKGADKSDEEDMDFVLPDYPKKARAQGLNTMVQVAIFTAIMSALDHEHGYRQFLNLKLKKDEQLEVARVLVQCVGSEQQYNEYYALVGKQACASSRIRFSFQDRIWRVFRGLGESLFGEVAEEEHTVEGEKMRNERRLSHVAQFYASLVADGALSINLLKPLKLPEMNSWTSLFVERFLLNLLRGCGGRSTDHEAKIERIFGPARDVPSVAAGLHWFLRKKMAKSKHIGKAKRREMQRLIDEVQTAVQGSIVDE</sequence>
<dbReference type="STRING" id="1081109.A0A168A3T9"/>
<dbReference type="OrthoDB" id="361797at2759"/>
<dbReference type="SMART" id="SM00544">
    <property type="entry name" value="MA3"/>
    <property type="match status" value="1"/>
</dbReference>
<evidence type="ECO:0000313" key="7">
    <source>
        <dbReference type="Proteomes" id="UP000078544"/>
    </source>
</evidence>
<evidence type="ECO:0000256" key="1">
    <source>
        <dbReference type="ARBA" id="ARBA00004604"/>
    </source>
</evidence>
<dbReference type="PANTHER" id="PTHR18034">
    <property type="entry name" value="CELL CYCLE CONTROL PROTEIN CWF22-RELATED"/>
    <property type="match status" value="1"/>
</dbReference>
<comment type="caution">
    <text evidence="6">The sequence shown here is derived from an EMBL/GenBank/DDBJ whole genome shotgun (WGS) entry which is preliminary data.</text>
</comment>
<feature type="region of interest" description="Disordered" evidence="4">
    <location>
        <begin position="24"/>
        <end position="148"/>
    </location>
</feature>
<accession>A0A168A3T9</accession>
<evidence type="ECO:0000313" key="6">
    <source>
        <dbReference type="EMBL" id="KZZ93434.1"/>
    </source>
</evidence>
<dbReference type="InterPro" id="IPR003891">
    <property type="entry name" value="Initiation_fac_eIF4g_MI"/>
</dbReference>
<protein>
    <submittedName>
        <fullName evidence="6">Nuclear protein</fullName>
    </submittedName>
</protein>
<dbReference type="Pfam" id="PF02854">
    <property type="entry name" value="MIF4G"/>
    <property type="match status" value="1"/>
</dbReference>
<dbReference type="Proteomes" id="UP000078544">
    <property type="component" value="Unassembled WGS sequence"/>
</dbReference>
<keyword evidence="7" id="KW-1185">Reference proteome</keyword>
<comment type="subcellular location">
    <subcellularLocation>
        <location evidence="1">Nucleus</location>
        <location evidence="1">Nucleolus</location>
    </subcellularLocation>
</comment>
<dbReference type="SMART" id="SM00543">
    <property type="entry name" value="MIF4G"/>
    <property type="match status" value="1"/>
</dbReference>
<evidence type="ECO:0000256" key="4">
    <source>
        <dbReference type="SAM" id="MobiDB-lite"/>
    </source>
</evidence>
<evidence type="ECO:0000259" key="5">
    <source>
        <dbReference type="PROSITE" id="PS51366"/>
    </source>
</evidence>
<feature type="compositionally biased region" description="Basic and acidic residues" evidence="4">
    <location>
        <begin position="309"/>
        <end position="322"/>
    </location>
</feature>
<dbReference type="Gene3D" id="1.25.40.180">
    <property type="match status" value="1"/>
</dbReference>
<dbReference type="GO" id="GO:0003723">
    <property type="term" value="F:RNA binding"/>
    <property type="evidence" value="ECO:0007669"/>
    <property type="project" value="InterPro"/>
</dbReference>
<dbReference type="Pfam" id="PF02847">
    <property type="entry name" value="MA3"/>
    <property type="match status" value="1"/>
</dbReference>
<evidence type="ECO:0000256" key="3">
    <source>
        <dbReference type="ARBA" id="ARBA00023242"/>
    </source>
</evidence>
<dbReference type="InterPro" id="IPR016024">
    <property type="entry name" value="ARM-type_fold"/>
</dbReference>
<keyword evidence="3" id="KW-0539">Nucleus</keyword>
<evidence type="ECO:0000256" key="2">
    <source>
        <dbReference type="ARBA" id="ARBA00006856"/>
    </source>
</evidence>